<sequence length="167" mass="19846">MSEDKTLTIIPHFDETTVRRVKDHQVKHYLFQAIDRIVFEQLFDRRTSKIVWDAMKNKYGGNDKVKRSLCNTYRREFKVLEMKKGDSIDEYFSRVLMVANKLKSNGEEVFDTKIVEKIMRILSEQYTYIMVAIEESKDIITMTLDDLKSSLNTHAHKLMRKNKTEKD</sequence>
<evidence type="ECO:0008006" key="3">
    <source>
        <dbReference type="Google" id="ProtNLM"/>
    </source>
</evidence>
<dbReference type="PANTHER" id="PTHR35317:SF27">
    <property type="entry name" value="RETROVIRUS-RELATED POL POLYPROTEIN FROM TRANSPOSON TNT 1-94"/>
    <property type="match status" value="1"/>
</dbReference>
<reference evidence="1 2" key="1">
    <citation type="submission" date="2024-01" db="EMBL/GenBank/DDBJ databases">
        <title>The complete chloroplast genome sequence of Lithospermum erythrorhizon: insights into the phylogenetic relationship among Boraginaceae species and the maternal lineages of purple gromwells.</title>
        <authorList>
            <person name="Okada T."/>
            <person name="Watanabe K."/>
        </authorList>
    </citation>
    <scope>NUCLEOTIDE SEQUENCE [LARGE SCALE GENOMIC DNA]</scope>
</reference>
<dbReference type="PANTHER" id="PTHR35317">
    <property type="entry name" value="OS04G0629600 PROTEIN"/>
    <property type="match status" value="1"/>
</dbReference>
<comment type="caution">
    <text evidence="1">The sequence shown here is derived from an EMBL/GenBank/DDBJ whole genome shotgun (WGS) entry which is preliminary data.</text>
</comment>
<dbReference type="Proteomes" id="UP001454036">
    <property type="component" value="Unassembled WGS sequence"/>
</dbReference>
<name>A0AAV3QCV0_LITER</name>
<protein>
    <recommendedName>
        <fullName evidence="3">Retrovirus-related Pol polyprotein from transposon TNT 1-94</fullName>
    </recommendedName>
</protein>
<evidence type="ECO:0000313" key="1">
    <source>
        <dbReference type="EMBL" id="GAA0161929.1"/>
    </source>
</evidence>
<dbReference type="Pfam" id="PF14223">
    <property type="entry name" value="Retrotran_gag_2"/>
    <property type="match status" value="1"/>
</dbReference>
<dbReference type="EMBL" id="BAABME010004317">
    <property type="protein sequence ID" value="GAA0161929.1"/>
    <property type="molecule type" value="Genomic_DNA"/>
</dbReference>
<proteinExistence type="predicted"/>
<organism evidence="1 2">
    <name type="scientific">Lithospermum erythrorhizon</name>
    <name type="common">Purple gromwell</name>
    <name type="synonym">Lithospermum officinale var. erythrorhizon</name>
    <dbReference type="NCBI Taxonomy" id="34254"/>
    <lineage>
        <taxon>Eukaryota</taxon>
        <taxon>Viridiplantae</taxon>
        <taxon>Streptophyta</taxon>
        <taxon>Embryophyta</taxon>
        <taxon>Tracheophyta</taxon>
        <taxon>Spermatophyta</taxon>
        <taxon>Magnoliopsida</taxon>
        <taxon>eudicotyledons</taxon>
        <taxon>Gunneridae</taxon>
        <taxon>Pentapetalae</taxon>
        <taxon>asterids</taxon>
        <taxon>lamiids</taxon>
        <taxon>Boraginales</taxon>
        <taxon>Boraginaceae</taxon>
        <taxon>Boraginoideae</taxon>
        <taxon>Lithospermeae</taxon>
        <taxon>Lithospermum</taxon>
    </lineage>
</organism>
<accession>A0AAV3QCV0</accession>
<dbReference type="AlphaFoldDB" id="A0AAV3QCV0"/>
<gene>
    <name evidence="1" type="ORF">LIER_18133</name>
</gene>
<keyword evidence="2" id="KW-1185">Reference proteome</keyword>
<evidence type="ECO:0000313" key="2">
    <source>
        <dbReference type="Proteomes" id="UP001454036"/>
    </source>
</evidence>